<dbReference type="CDD" id="cd07984">
    <property type="entry name" value="LPLAT_LABLAT-like"/>
    <property type="match status" value="1"/>
</dbReference>
<dbReference type="EMBL" id="QOPC01000011">
    <property type="protein sequence ID" value="RCL38305.1"/>
    <property type="molecule type" value="Genomic_DNA"/>
</dbReference>
<keyword evidence="4" id="KW-0808">Transferase</keyword>
<dbReference type="GO" id="GO:0005886">
    <property type="term" value="C:plasma membrane"/>
    <property type="evidence" value="ECO:0007669"/>
    <property type="project" value="UniProtKB-SubCell"/>
</dbReference>
<dbReference type="Pfam" id="PF03279">
    <property type="entry name" value="Lip_A_acyltrans"/>
    <property type="match status" value="1"/>
</dbReference>
<proteinExistence type="predicted"/>
<evidence type="ECO:0000256" key="5">
    <source>
        <dbReference type="ARBA" id="ARBA00023136"/>
    </source>
</evidence>
<keyword evidence="6" id="KW-0012">Acyltransferase</keyword>
<evidence type="ECO:0008006" key="9">
    <source>
        <dbReference type="Google" id="ProtNLM"/>
    </source>
</evidence>
<evidence type="ECO:0000313" key="7">
    <source>
        <dbReference type="EMBL" id="RCL38305.1"/>
    </source>
</evidence>
<evidence type="ECO:0000313" key="8">
    <source>
        <dbReference type="Proteomes" id="UP000253032"/>
    </source>
</evidence>
<dbReference type="PANTHER" id="PTHR30606:SF10">
    <property type="entry name" value="PHOSPHATIDYLINOSITOL MANNOSIDE ACYLTRANSFERASE"/>
    <property type="match status" value="1"/>
</dbReference>
<sequence length="287" mass="33387">MKIIFYIFSIYPLKLAFNVCDGVFKFLPLRILRTLTPFRVTRKNLSIVFPNLSSQELDSLAKASYLETLKSIYETLYTWSRSSTKIIYQTKKINNRFLFNTNAKKDGLIIFALHNRSIDFMLRWISSQRAHTSLYKKIKSKPINRFVKKLREEGDCKMVETGIGGVKSILNSLMNNQMTCMASDQVPANGLGTYSTFFGHECYSFALAPKLARKSKKQILMSYLSYEKDIGHVINFVDPNKEIYNENGVDVMNLEMENQIKKSPAEYSWEYKKFRKLSKEPKDIYKT</sequence>
<accession>A0A368BMJ7</accession>
<dbReference type="PANTHER" id="PTHR30606">
    <property type="entry name" value="LIPID A BIOSYNTHESIS LAUROYL ACYLTRANSFERASE"/>
    <property type="match status" value="1"/>
</dbReference>
<evidence type="ECO:0000256" key="6">
    <source>
        <dbReference type="ARBA" id="ARBA00023315"/>
    </source>
</evidence>
<dbReference type="Proteomes" id="UP000253032">
    <property type="component" value="Unassembled WGS sequence"/>
</dbReference>
<keyword evidence="2" id="KW-1003">Cell membrane</keyword>
<keyword evidence="5" id="KW-0472">Membrane</keyword>
<gene>
    <name evidence="7" type="ORF">DBW98_02590</name>
</gene>
<comment type="subcellular location">
    <subcellularLocation>
        <location evidence="1">Cell inner membrane</location>
    </subcellularLocation>
</comment>
<dbReference type="GO" id="GO:0009247">
    <property type="term" value="P:glycolipid biosynthetic process"/>
    <property type="evidence" value="ECO:0007669"/>
    <property type="project" value="UniProtKB-ARBA"/>
</dbReference>
<dbReference type="GO" id="GO:0016746">
    <property type="term" value="F:acyltransferase activity"/>
    <property type="evidence" value="ECO:0007669"/>
    <property type="project" value="UniProtKB-KW"/>
</dbReference>
<evidence type="ECO:0000256" key="3">
    <source>
        <dbReference type="ARBA" id="ARBA00022519"/>
    </source>
</evidence>
<evidence type="ECO:0000256" key="2">
    <source>
        <dbReference type="ARBA" id="ARBA00022475"/>
    </source>
</evidence>
<protein>
    <recommendedName>
        <fullName evidence="9">Lipid A biosynthesis lauroyl acyltransferase</fullName>
    </recommendedName>
</protein>
<evidence type="ECO:0000256" key="1">
    <source>
        <dbReference type="ARBA" id="ARBA00004533"/>
    </source>
</evidence>
<comment type="caution">
    <text evidence="7">The sequence shown here is derived from an EMBL/GenBank/DDBJ whole genome shotgun (WGS) entry which is preliminary data.</text>
</comment>
<keyword evidence="3" id="KW-0997">Cell inner membrane</keyword>
<dbReference type="InterPro" id="IPR004960">
    <property type="entry name" value="LipA_acyltrans"/>
</dbReference>
<organism evidence="7 8">
    <name type="scientific">SAR86 cluster bacterium</name>
    <dbReference type="NCBI Taxonomy" id="2030880"/>
    <lineage>
        <taxon>Bacteria</taxon>
        <taxon>Pseudomonadati</taxon>
        <taxon>Pseudomonadota</taxon>
        <taxon>Gammaproteobacteria</taxon>
        <taxon>SAR86 cluster</taxon>
    </lineage>
</organism>
<dbReference type="AlphaFoldDB" id="A0A368BMJ7"/>
<name>A0A368BMJ7_9GAMM</name>
<reference evidence="7 8" key="1">
    <citation type="journal article" date="2018" name="Microbiome">
        <title>Fine metagenomic profile of the Mediterranean stratified and mixed water columns revealed by assembly and recruitment.</title>
        <authorList>
            <person name="Haro-Moreno J.M."/>
            <person name="Lopez-Perez M."/>
            <person name="De La Torre J.R."/>
            <person name="Picazo A."/>
            <person name="Camacho A."/>
            <person name="Rodriguez-Valera F."/>
        </authorList>
    </citation>
    <scope>NUCLEOTIDE SEQUENCE [LARGE SCALE GENOMIC DNA]</scope>
    <source>
        <strain evidence="7">MED-G84</strain>
    </source>
</reference>
<evidence type="ECO:0000256" key="4">
    <source>
        <dbReference type="ARBA" id="ARBA00022679"/>
    </source>
</evidence>